<reference evidence="2" key="1">
    <citation type="submission" date="2020-05" db="EMBL/GenBank/DDBJ databases">
        <title>Mycena genomes resolve the evolution of fungal bioluminescence.</title>
        <authorList>
            <person name="Tsai I.J."/>
        </authorList>
    </citation>
    <scope>NUCLEOTIDE SEQUENCE</scope>
    <source>
        <strain evidence="2">CCC161011</strain>
    </source>
</reference>
<dbReference type="InterPro" id="IPR001938">
    <property type="entry name" value="Thaumatin"/>
</dbReference>
<dbReference type="Gene3D" id="2.60.110.10">
    <property type="entry name" value="Thaumatin"/>
    <property type="match status" value="1"/>
</dbReference>
<evidence type="ECO:0000313" key="2">
    <source>
        <dbReference type="EMBL" id="KAF7342475.1"/>
    </source>
</evidence>
<keyword evidence="1" id="KW-1015">Disulfide bond</keyword>
<sequence>MFNQCIHLGRGKTDSSYQITFSVPSDWSGRIWARRNCDFSVNPGPNSCLDGGCNGGLTCPSLEVQFYSYFTYAYAYDDLTPLFTYSASSNAGYTATFCPAS</sequence>
<comment type="caution">
    <text evidence="2">The sequence shown here is derived from an EMBL/GenBank/DDBJ whole genome shotgun (WGS) entry which is preliminary data.</text>
</comment>
<evidence type="ECO:0000256" key="1">
    <source>
        <dbReference type="PIRSR" id="PIRSR002703-1"/>
    </source>
</evidence>
<feature type="disulfide bond" evidence="1">
    <location>
        <begin position="37"/>
        <end position="48"/>
    </location>
</feature>
<dbReference type="EMBL" id="JACAZI010000017">
    <property type="protein sequence ID" value="KAF7342475.1"/>
    <property type="molecule type" value="Genomic_DNA"/>
</dbReference>
<proteinExistence type="predicted"/>
<dbReference type="SUPFAM" id="SSF49870">
    <property type="entry name" value="Osmotin, thaumatin-like protein"/>
    <property type="match status" value="1"/>
</dbReference>
<dbReference type="InterPro" id="IPR037176">
    <property type="entry name" value="Osmotin/thaumatin-like_sf"/>
</dbReference>
<name>A0A8H7CLV8_9AGAR</name>
<dbReference type="Proteomes" id="UP000620124">
    <property type="component" value="Unassembled WGS sequence"/>
</dbReference>
<feature type="disulfide bond" evidence="1">
    <location>
        <begin position="53"/>
        <end position="59"/>
    </location>
</feature>
<protein>
    <submittedName>
        <fullName evidence="2">Thaumatin-like protein</fullName>
    </submittedName>
</protein>
<organism evidence="2 3">
    <name type="scientific">Mycena venus</name>
    <dbReference type="NCBI Taxonomy" id="2733690"/>
    <lineage>
        <taxon>Eukaryota</taxon>
        <taxon>Fungi</taxon>
        <taxon>Dikarya</taxon>
        <taxon>Basidiomycota</taxon>
        <taxon>Agaricomycotina</taxon>
        <taxon>Agaricomycetes</taxon>
        <taxon>Agaricomycetidae</taxon>
        <taxon>Agaricales</taxon>
        <taxon>Marasmiineae</taxon>
        <taxon>Mycenaceae</taxon>
        <taxon>Mycena</taxon>
    </lineage>
</organism>
<keyword evidence="3" id="KW-1185">Reference proteome</keyword>
<dbReference type="AlphaFoldDB" id="A0A8H7CLV8"/>
<accession>A0A8H7CLV8</accession>
<gene>
    <name evidence="2" type="ORF">MVEN_01837000</name>
</gene>
<dbReference type="Pfam" id="PF00314">
    <property type="entry name" value="Thaumatin"/>
    <property type="match status" value="1"/>
</dbReference>
<evidence type="ECO:0000313" key="3">
    <source>
        <dbReference type="Proteomes" id="UP000620124"/>
    </source>
</evidence>
<dbReference type="PIRSF" id="PIRSF002703">
    <property type="entry name" value="Thaumatin"/>
    <property type="match status" value="1"/>
</dbReference>
<dbReference type="OrthoDB" id="430315at2759"/>